<comment type="caution">
    <text evidence="3">The sequence shown here is derived from an EMBL/GenBank/DDBJ whole genome shotgun (WGS) entry which is preliminary data.</text>
</comment>
<protein>
    <recommendedName>
        <fullName evidence="2">AB hydrolase-1 domain-containing protein</fullName>
    </recommendedName>
</protein>
<feature type="domain" description="AB hydrolase-1" evidence="2">
    <location>
        <begin position="160"/>
        <end position="284"/>
    </location>
</feature>
<dbReference type="InterPro" id="IPR000073">
    <property type="entry name" value="AB_hydrolase_1"/>
</dbReference>
<feature type="region of interest" description="Disordered" evidence="1">
    <location>
        <begin position="86"/>
        <end position="107"/>
    </location>
</feature>
<organism evidence="3 4">
    <name type="scientific">Chlorella ohadii</name>
    <dbReference type="NCBI Taxonomy" id="2649997"/>
    <lineage>
        <taxon>Eukaryota</taxon>
        <taxon>Viridiplantae</taxon>
        <taxon>Chlorophyta</taxon>
        <taxon>core chlorophytes</taxon>
        <taxon>Trebouxiophyceae</taxon>
        <taxon>Chlorellales</taxon>
        <taxon>Chlorellaceae</taxon>
        <taxon>Chlorella clade</taxon>
        <taxon>Chlorella</taxon>
    </lineage>
</organism>
<evidence type="ECO:0000256" key="1">
    <source>
        <dbReference type="SAM" id="MobiDB-lite"/>
    </source>
</evidence>
<evidence type="ECO:0000313" key="3">
    <source>
        <dbReference type="EMBL" id="KAI7841246.1"/>
    </source>
</evidence>
<feature type="region of interest" description="Disordered" evidence="1">
    <location>
        <begin position="1"/>
        <end position="53"/>
    </location>
</feature>
<name>A0AAD5DS23_9CHLO</name>
<feature type="compositionally biased region" description="Low complexity" evidence="1">
    <location>
        <begin position="1"/>
        <end position="52"/>
    </location>
</feature>
<accession>A0AAD5DS23</accession>
<dbReference type="EMBL" id="JADXDR010000066">
    <property type="protein sequence ID" value="KAI7841246.1"/>
    <property type="molecule type" value="Genomic_DNA"/>
</dbReference>
<dbReference type="SUPFAM" id="SSF53474">
    <property type="entry name" value="alpha/beta-Hydrolases"/>
    <property type="match status" value="1"/>
</dbReference>
<dbReference type="Proteomes" id="UP001205105">
    <property type="component" value="Unassembled WGS sequence"/>
</dbReference>
<dbReference type="InterPro" id="IPR029058">
    <property type="entry name" value="AB_hydrolase_fold"/>
</dbReference>
<reference evidence="3" key="1">
    <citation type="submission" date="2020-11" db="EMBL/GenBank/DDBJ databases">
        <title>Chlorella ohadii genome sequencing and assembly.</title>
        <authorList>
            <person name="Murik O."/>
            <person name="Treves H."/>
            <person name="Kedem I."/>
            <person name="Shotland Y."/>
            <person name="Kaplan A."/>
        </authorList>
    </citation>
    <scope>NUCLEOTIDE SEQUENCE</scope>
    <source>
        <strain evidence="3">1</strain>
    </source>
</reference>
<dbReference type="AlphaFoldDB" id="A0AAD5DS23"/>
<dbReference type="PANTHER" id="PTHR43689:SF56">
    <property type="entry name" value="AB HYDROLASE-1 DOMAIN-CONTAINING PROTEIN"/>
    <property type="match status" value="1"/>
</dbReference>
<keyword evidence="4" id="KW-1185">Reference proteome</keyword>
<evidence type="ECO:0000313" key="4">
    <source>
        <dbReference type="Proteomes" id="UP001205105"/>
    </source>
</evidence>
<dbReference type="Gene3D" id="3.40.50.1820">
    <property type="entry name" value="alpha/beta hydrolase"/>
    <property type="match status" value="1"/>
</dbReference>
<evidence type="ECO:0000259" key="2">
    <source>
        <dbReference type="Pfam" id="PF00561"/>
    </source>
</evidence>
<dbReference type="PANTHER" id="PTHR43689">
    <property type="entry name" value="HYDROLASE"/>
    <property type="match status" value="1"/>
</dbReference>
<proteinExistence type="predicted"/>
<sequence>MASAAAHQACSRAAQVPRARPIAASRRPQVAAAAAARGSGASGPSAAAPPSRAAKHRGLLDALVQQARREVVDGWLGDLVAPLLTDDPGAAEPPPVTRSPQELADPDSRFVDVNGVNLHYKECWPEAAVAATGPAASSTATESSAAAGGSAAVQQAAQLPAIVLVHGFNGSTFNWRSMMQPLADATGCRVIAFDRPPFGLAQRPLEWGPGQRLQYNPYELDGSARLAAGLLDALGVGRVIAVGHSAGALVCMELAQRQPHRVAGLGFVAPALPTTPENSFTRRANLGQQLRFVAVRGLLQDDRLGLRYVRRQILRRRDEVASGSAGLTSADDSESDADVARGYLRPLLAHDWDRASLLNFRAFSIPPAYNYSTLAAPVLLGSEDGGLAANARTLAGLLERRPQGSTRFVELQGVGHIPMDECPGQLNQLLIKFVRQEVLAAAGSGAARQHSA</sequence>
<dbReference type="Pfam" id="PF00561">
    <property type="entry name" value="Abhydrolase_1"/>
    <property type="match status" value="1"/>
</dbReference>
<gene>
    <name evidence="3" type="ORF">COHA_005083</name>
</gene>